<dbReference type="Gene3D" id="1.10.260.40">
    <property type="entry name" value="lambda repressor-like DNA-binding domains"/>
    <property type="match status" value="1"/>
</dbReference>
<dbReference type="Gene3D" id="3.40.50.2300">
    <property type="match status" value="2"/>
</dbReference>
<dbReference type="PROSITE" id="PS50943">
    <property type="entry name" value="HTH_CROC1"/>
    <property type="match status" value="1"/>
</dbReference>
<evidence type="ECO:0000313" key="6">
    <source>
        <dbReference type="EMBL" id="MDT0558461.1"/>
    </source>
</evidence>
<dbReference type="Pfam" id="PF00356">
    <property type="entry name" value="LacI"/>
    <property type="match status" value="1"/>
</dbReference>
<dbReference type="InterPro" id="IPR010982">
    <property type="entry name" value="Lambda_DNA-bd_dom_sf"/>
</dbReference>
<dbReference type="InterPro" id="IPR028082">
    <property type="entry name" value="Peripla_BP_I"/>
</dbReference>
<evidence type="ECO:0000256" key="2">
    <source>
        <dbReference type="ARBA" id="ARBA00023125"/>
    </source>
</evidence>
<dbReference type="SMART" id="SM00354">
    <property type="entry name" value="HTH_LACI"/>
    <property type="match status" value="1"/>
</dbReference>
<gene>
    <name evidence="6" type="ORF">RM697_07375</name>
</gene>
<feature type="domain" description="HTH cro/C1-type" evidence="5">
    <location>
        <begin position="2"/>
        <end position="36"/>
    </location>
</feature>
<feature type="domain" description="HTH lacI-type" evidence="4">
    <location>
        <begin position="2"/>
        <end position="56"/>
    </location>
</feature>
<proteinExistence type="predicted"/>
<keyword evidence="1" id="KW-0805">Transcription regulation</keyword>
<evidence type="ECO:0000259" key="5">
    <source>
        <dbReference type="PROSITE" id="PS50943"/>
    </source>
</evidence>
<dbReference type="InterPro" id="IPR001761">
    <property type="entry name" value="Peripla_BP/Lac1_sug-bd_dom"/>
</dbReference>
<comment type="caution">
    <text evidence="6">The sequence shown here is derived from an EMBL/GenBank/DDBJ whole genome shotgun (WGS) entry which is preliminary data.</text>
</comment>
<dbReference type="InterPro" id="IPR001387">
    <property type="entry name" value="Cro/C1-type_HTH"/>
</dbReference>
<keyword evidence="2 6" id="KW-0238">DNA-binding</keyword>
<dbReference type="Proteomes" id="UP001259492">
    <property type="component" value="Unassembled WGS sequence"/>
</dbReference>
<evidence type="ECO:0000313" key="7">
    <source>
        <dbReference type="Proteomes" id="UP001259492"/>
    </source>
</evidence>
<evidence type="ECO:0000256" key="3">
    <source>
        <dbReference type="ARBA" id="ARBA00023163"/>
    </source>
</evidence>
<keyword evidence="3" id="KW-0804">Transcription</keyword>
<name>A0ABU2YKN8_9FLAO</name>
<dbReference type="SUPFAM" id="SSF53822">
    <property type="entry name" value="Periplasmic binding protein-like I"/>
    <property type="match status" value="1"/>
</dbReference>
<dbReference type="Pfam" id="PF00532">
    <property type="entry name" value="Peripla_BP_1"/>
    <property type="match status" value="1"/>
</dbReference>
<dbReference type="PROSITE" id="PS50932">
    <property type="entry name" value="HTH_LACI_2"/>
    <property type="match status" value="1"/>
</dbReference>
<dbReference type="RefSeq" id="WP_311427227.1">
    <property type="nucleotide sequence ID" value="NZ_JAVRIA010000003.1"/>
</dbReference>
<dbReference type="SUPFAM" id="SSF47413">
    <property type="entry name" value="lambda repressor-like DNA-binding domains"/>
    <property type="match status" value="1"/>
</dbReference>
<dbReference type="GO" id="GO:0003677">
    <property type="term" value="F:DNA binding"/>
    <property type="evidence" value="ECO:0007669"/>
    <property type="project" value="UniProtKB-KW"/>
</dbReference>
<sequence>MITMKELAKKLDVSVSTVSKALSDSPEISPSTIKKIKEIAKLYNYKPNQAALNLKNSETKTIGVIIPDILNPFFAKVLHGIEEEASNLGYNIITSLSNETQQKEEQSIELLSNGSVDGFILSVAEETQLTKNSDHFKACLSNNLPLVMFDRVAEDISCDKIIIDDYKAAYEATEFLISKQRKHILLISTIDNLSVGKMRVKGYLDAIKNHSQKNHILTIDKKEAHHKILEYLISNTNIDGILAIDNSSGVKGINIATALGKKVPKDISVIGFANESIACYSIPKLSTVNQHAEDIGKKSVNLMVERLKNKDSKTDPKTIVVPIKIEERSST</sequence>
<keyword evidence="7" id="KW-1185">Reference proteome</keyword>
<evidence type="ECO:0000259" key="4">
    <source>
        <dbReference type="PROSITE" id="PS50932"/>
    </source>
</evidence>
<dbReference type="PANTHER" id="PTHR30146:SF109">
    <property type="entry name" value="HTH-TYPE TRANSCRIPTIONAL REGULATOR GALS"/>
    <property type="match status" value="1"/>
</dbReference>
<dbReference type="CDD" id="cd06267">
    <property type="entry name" value="PBP1_LacI_sugar_binding-like"/>
    <property type="match status" value="1"/>
</dbReference>
<organism evidence="6 7">
    <name type="scientific">Microcosmobacter mediterraneus</name>
    <dbReference type="NCBI Taxonomy" id="3075607"/>
    <lineage>
        <taxon>Bacteria</taxon>
        <taxon>Pseudomonadati</taxon>
        <taxon>Bacteroidota</taxon>
        <taxon>Flavobacteriia</taxon>
        <taxon>Flavobacteriales</taxon>
        <taxon>Flavobacteriaceae</taxon>
        <taxon>Microcosmobacter</taxon>
    </lineage>
</organism>
<dbReference type="PANTHER" id="PTHR30146">
    <property type="entry name" value="LACI-RELATED TRANSCRIPTIONAL REPRESSOR"/>
    <property type="match status" value="1"/>
</dbReference>
<dbReference type="InterPro" id="IPR000843">
    <property type="entry name" value="HTH_LacI"/>
</dbReference>
<protein>
    <submittedName>
        <fullName evidence="6">LacI family DNA-binding transcriptional regulator</fullName>
    </submittedName>
</protein>
<reference evidence="6 7" key="1">
    <citation type="submission" date="2023-09" db="EMBL/GenBank/DDBJ databases">
        <authorList>
            <person name="Rey-Velasco X."/>
        </authorList>
    </citation>
    <scope>NUCLEOTIDE SEQUENCE [LARGE SCALE GENOMIC DNA]</scope>
    <source>
        <strain evidence="6 7">W332</strain>
    </source>
</reference>
<evidence type="ECO:0000256" key="1">
    <source>
        <dbReference type="ARBA" id="ARBA00023015"/>
    </source>
</evidence>
<dbReference type="CDD" id="cd01392">
    <property type="entry name" value="HTH_LacI"/>
    <property type="match status" value="1"/>
</dbReference>
<dbReference type="EMBL" id="JAVRIA010000003">
    <property type="protein sequence ID" value="MDT0558461.1"/>
    <property type="molecule type" value="Genomic_DNA"/>
</dbReference>
<accession>A0ABU2YKN8</accession>